<dbReference type="Proteomes" id="UP000218334">
    <property type="component" value="Unassembled WGS sequence"/>
</dbReference>
<sequence length="283" mass="32025">MQQRQLNPGNNTGSLSTYKTGAHLSLDSLPIITMSQVPTKRVHWEDDFDRNGAQHRAPFYVTFLVDQTPPSQGQSFPQSPITPISSPKHRQSPPPRPCLRPPAPFKQPPLHRAPSPFPGPRRHSTLHRADTERATRTPLPSTTRLSVHRALRLGTCQPLDFFSPSRVVAHPQIAYEPASKPAFQKVSILVEIDSVERFNIEIVRKDGILTVEDILTWAQKVLRERLEPRVMGGCYKEKCRCGCGRYVDKKSDFTTVFDGLSVRGGDGELNKWRMHLRRVKSRV</sequence>
<dbReference type="AlphaFoldDB" id="A0A2H3B0U4"/>
<evidence type="ECO:0000313" key="3">
    <source>
        <dbReference type="Proteomes" id="UP000218334"/>
    </source>
</evidence>
<gene>
    <name evidence="2" type="ORF">ARMSODRAFT_1009146</name>
</gene>
<name>A0A2H3B0U4_9AGAR</name>
<organism evidence="2 3">
    <name type="scientific">Armillaria solidipes</name>
    <dbReference type="NCBI Taxonomy" id="1076256"/>
    <lineage>
        <taxon>Eukaryota</taxon>
        <taxon>Fungi</taxon>
        <taxon>Dikarya</taxon>
        <taxon>Basidiomycota</taxon>
        <taxon>Agaricomycotina</taxon>
        <taxon>Agaricomycetes</taxon>
        <taxon>Agaricomycetidae</taxon>
        <taxon>Agaricales</taxon>
        <taxon>Marasmiineae</taxon>
        <taxon>Physalacriaceae</taxon>
        <taxon>Armillaria</taxon>
    </lineage>
</organism>
<dbReference type="EMBL" id="KZ293483">
    <property type="protein sequence ID" value="PBK60692.1"/>
    <property type="molecule type" value="Genomic_DNA"/>
</dbReference>
<reference evidence="3" key="1">
    <citation type="journal article" date="2017" name="Nat. Ecol. Evol.">
        <title>Genome expansion and lineage-specific genetic innovations in the forest pathogenic fungi Armillaria.</title>
        <authorList>
            <person name="Sipos G."/>
            <person name="Prasanna A.N."/>
            <person name="Walter M.C."/>
            <person name="O'Connor E."/>
            <person name="Balint B."/>
            <person name="Krizsan K."/>
            <person name="Kiss B."/>
            <person name="Hess J."/>
            <person name="Varga T."/>
            <person name="Slot J."/>
            <person name="Riley R."/>
            <person name="Boka B."/>
            <person name="Rigling D."/>
            <person name="Barry K."/>
            <person name="Lee J."/>
            <person name="Mihaltcheva S."/>
            <person name="LaButti K."/>
            <person name="Lipzen A."/>
            <person name="Waldron R."/>
            <person name="Moloney N.M."/>
            <person name="Sperisen C."/>
            <person name="Kredics L."/>
            <person name="Vagvoelgyi C."/>
            <person name="Patrignani A."/>
            <person name="Fitzpatrick D."/>
            <person name="Nagy I."/>
            <person name="Doyle S."/>
            <person name="Anderson J.B."/>
            <person name="Grigoriev I.V."/>
            <person name="Gueldener U."/>
            <person name="Muensterkoetter M."/>
            <person name="Nagy L.G."/>
        </authorList>
    </citation>
    <scope>NUCLEOTIDE SEQUENCE [LARGE SCALE GENOMIC DNA]</scope>
    <source>
        <strain evidence="3">28-4</strain>
    </source>
</reference>
<feature type="region of interest" description="Disordered" evidence="1">
    <location>
        <begin position="67"/>
        <end position="143"/>
    </location>
</feature>
<accession>A0A2H3B0U4</accession>
<feature type="compositionally biased region" description="Pro residues" evidence="1">
    <location>
        <begin position="92"/>
        <end position="107"/>
    </location>
</feature>
<evidence type="ECO:0000313" key="2">
    <source>
        <dbReference type="EMBL" id="PBK60692.1"/>
    </source>
</evidence>
<feature type="compositionally biased region" description="Low complexity" evidence="1">
    <location>
        <begin position="67"/>
        <end position="79"/>
    </location>
</feature>
<proteinExistence type="predicted"/>
<keyword evidence="3" id="KW-1185">Reference proteome</keyword>
<evidence type="ECO:0000256" key="1">
    <source>
        <dbReference type="SAM" id="MobiDB-lite"/>
    </source>
</evidence>
<protein>
    <submittedName>
        <fullName evidence="2">Uncharacterized protein</fullName>
    </submittedName>
</protein>